<dbReference type="InterPro" id="IPR017937">
    <property type="entry name" value="Thioredoxin_CS"/>
</dbReference>
<dbReference type="InterPro" id="IPR036249">
    <property type="entry name" value="Thioredoxin-like_sf"/>
</dbReference>
<evidence type="ECO:0000313" key="12">
    <source>
        <dbReference type="EMBL" id="PIA98939.1"/>
    </source>
</evidence>
<feature type="domain" description="Thioredoxin" evidence="11">
    <location>
        <begin position="5"/>
        <end position="132"/>
    </location>
</feature>
<reference evidence="13 15" key="2">
    <citation type="submission" date="2023-09" db="EMBL/GenBank/DDBJ databases">
        <title>Complete-Gapless Cercospora beticola genome.</title>
        <authorList>
            <person name="Wyatt N.A."/>
            <person name="Spanner R.E."/>
            <person name="Bolton M.D."/>
        </authorList>
    </citation>
    <scope>NUCLEOTIDE SEQUENCE [LARGE SCALE GENOMIC DNA]</scope>
    <source>
        <strain evidence="13">Cb09-40</strain>
    </source>
</reference>
<proteinExistence type="inferred from homology"/>
<evidence type="ECO:0000256" key="3">
    <source>
        <dbReference type="ARBA" id="ARBA00012723"/>
    </source>
</evidence>
<evidence type="ECO:0000256" key="6">
    <source>
        <dbReference type="ARBA" id="ARBA00023157"/>
    </source>
</evidence>
<feature type="chain" id="PRO_5013734248" description="protein disulfide-isomerase" evidence="10">
    <location>
        <begin position="21"/>
        <end position="375"/>
    </location>
</feature>
<dbReference type="CDD" id="cd00238">
    <property type="entry name" value="ERp29c"/>
    <property type="match status" value="1"/>
</dbReference>
<reference evidence="12 14" key="1">
    <citation type="submission" date="2015-10" db="EMBL/GenBank/DDBJ databases">
        <title>The cercosporin biosynthetic gene cluster was horizontally transferred to several fungal lineages and shown to be expanded in Cercospora beticola based on microsynteny with recipient genomes.</title>
        <authorList>
            <person name="De Jonge R."/>
            <person name="Ebert M.K."/>
            <person name="Suttle J.C."/>
            <person name="Jurick Ii W.M."/>
            <person name="Secor G.A."/>
            <person name="Thomma B.P."/>
            <person name="Van De Peer Y."/>
            <person name="Bolton M.D."/>
        </authorList>
    </citation>
    <scope>NUCLEOTIDE SEQUENCE [LARGE SCALE GENOMIC DNA]</scope>
    <source>
        <strain evidence="12 14">09-40</strain>
    </source>
</reference>
<evidence type="ECO:0000256" key="8">
    <source>
        <dbReference type="ARBA" id="ARBA00023284"/>
    </source>
</evidence>
<keyword evidence="6" id="KW-1015">Disulfide bond</keyword>
<dbReference type="Pfam" id="PF07749">
    <property type="entry name" value="ERp29"/>
    <property type="match status" value="1"/>
</dbReference>
<dbReference type="InterPro" id="IPR013766">
    <property type="entry name" value="Thioredoxin_domain"/>
</dbReference>
<dbReference type="EMBL" id="CP134186">
    <property type="protein sequence ID" value="WPA99597.1"/>
    <property type="molecule type" value="Genomic_DNA"/>
</dbReference>
<dbReference type="Gene3D" id="3.40.30.10">
    <property type="entry name" value="Glutaredoxin"/>
    <property type="match status" value="2"/>
</dbReference>
<dbReference type="PROSITE" id="PS00194">
    <property type="entry name" value="THIOREDOXIN_1"/>
    <property type="match status" value="2"/>
</dbReference>
<evidence type="ECO:0000313" key="13">
    <source>
        <dbReference type="EMBL" id="WPA99597.1"/>
    </source>
</evidence>
<dbReference type="SUPFAM" id="SSF47933">
    <property type="entry name" value="ERP29 C domain-like"/>
    <property type="match status" value="1"/>
</dbReference>
<dbReference type="GO" id="GO:0005783">
    <property type="term" value="C:endoplasmic reticulum"/>
    <property type="evidence" value="ECO:0007669"/>
    <property type="project" value="InterPro"/>
</dbReference>
<dbReference type="SUPFAM" id="SSF52833">
    <property type="entry name" value="Thioredoxin-like"/>
    <property type="match status" value="2"/>
</dbReference>
<feature type="signal peptide" evidence="10">
    <location>
        <begin position="1"/>
        <end position="20"/>
    </location>
</feature>
<sequence>MPRFAQIFTAALAAVSTVSAGAVIDLTPKNFDKEILKSGKPALVEFFAPWCGHCKSLAPVYEELAASFEGAKDKVIIAKVDADEHKELGKKYEIQGFPTLKWFDGTGKSKPEDYKSGRDLDSLTAFITEKTGAKPKKSKTAASQVEYLTDSSFEDKIGKDQEAIVAFTAPWCGHCKTLAPTWEKVAADFASEDNVLVGKVDCEAPNAKATAEKYGVKSYPTILYFPKGSTESQPYSGGRSEEDLVSFLNEKAGTFRAPGGTLNALAGVIPSLESTVASLQTGGEAAYNELVKQAGKLQGKYAEYYAKVAKKLQENTEYAQKESTRLTNLITKGGLAPEKLDDLTSRKNILSVFLGKTAEGAESVKEAAESAKSEL</sequence>
<feature type="domain" description="Thioredoxin" evidence="11">
    <location>
        <begin position="133"/>
        <end position="253"/>
    </location>
</feature>
<dbReference type="EMBL" id="LKMD01000101">
    <property type="protein sequence ID" value="PIA98939.1"/>
    <property type="molecule type" value="Genomic_DNA"/>
</dbReference>
<dbReference type="Pfam" id="PF00085">
    <property type="entry name" value="Thioredoxin"/>
    <property type="match status" value="2"/>
</dbReference>
<dbReference type="EC" id="5.3.4.1" evidence="3"/>
<evidence type="ECO:0000256" key="10">
    <source>
        <dbReference type="SAM" id="SignalP"/>
    </source>
</evidence>
<evidence type="ECO:0000256" key="4">
    <source>
        <dbReference type="ARBA" id="ARBA00022729"/>
    </source>
</evidence>
<keyword evidence="7 12" id="KW-0413">Isomerase</keyword>
<dbReference type="Proteomes" id="UP000230605">
    <property type="component" value="Chromosome 3"/>
</dbReference>
<dbReference type="FunFam" id="3.40.30.10:FF:000032">
    <property type="entry name" value="Protein disulfide-isomerase A6 homolog"/>
    <property type="match status" value="1"/>
</dbReference>
<keyword evidence="15" id="KW-1185">Reference proteome</keyword>
<dbReference type="Gene3D" id="1.20.1150.12">
    <property type="entry name" value="Endoplasmic reticulum resident protein 29, C-terminal domain"/>
    <property type="match status" value="1"/>
</dbReference>
<protein>
    <recommendedName>
        <fullName evidence="3">protein disulfide-isomerase</fullName>
        <ecNumber evidence="3">5.3.4.1</ecNumber>
    </recommendedName>
</protein>
<dbReference type="Proteomes" id="UP001302367">
    <property type="component" value="Chromosome 3"/>
</dbReference>
<dbReference type="GO" id="GO:0006457">
    <property type="term" value="P:protein folding"/>
    <property type="evidence" value="ECO:0007669"/>
    <property type="project" value="TreeGrafter"/>
</dbReference>
<evidence type="ECO:0000313" key="15">
    <source>
        <dbReference type="Proteomes" id="UP001302367"/>
    </source>
</evidence>
<dbReference type="PANTHER" id="PTHR45672">
    <property type="entry name" value="PROTEIN DISULFIDE-ISOMERASE C17H9.14C-RELATED"/>
    <property type="match status" value="1"/>
</dbReference>
<dbReference type="InterPro" id="IPR011679">
    <property type="entry name" value="ERp29_C"/>
</dbReference>
<name>A0A2G5I2D1_CERBT</name>
<evidence type="ECO:0000256" key="2">
    <source>
        <dbReference type="ARBA" id="ARBA00006347"/>
    </source>
</evidence>
<dbReference type="PRINTS" id="PR00421">
    <property type="entry name" value="THIOREDOXIN"/>
</dbReference>
<dbReference type="InterPro" id="IPR005788">
    <property type="entry name" value="PDI_thioredoxin-like_dom"/>
</dbReference>
<evidence type="ECO:0000256" key="1">
    <source>
        <dbReference type="ARBA" id="ARBA00001182"/>
    </source>
</evidence>
<dbReference type="InterPro" id="IPR036356">
    <property type="entry name" value="ERp29_C_sf"/>
</dbReference>
<accession>A0A2G5I2D1</accession>
<keyword evidence="4 10" id="KW-0732">Signal</keyword>
<dbReference type="PANTHER" id="PTHR45672:SF11">
    <property type="entry name" value="PROTEIN DISULFIDE-ISOMERASE C17H9.14C"/>
    <property type="match status" value="1"/>
</dbReference>
<evidence type="ECO:0000256" key="9">
    <source>
        <dbReference type="RuleBase" id="RU004208"/>
    </source>
</evidence>
<evidence type="ECO:0000256" key="7">
    <source>
        <dbReference type="ARBA" id="ARBA00023235"/>
    </source>
</evidence>
<comment type="similarity">
    <text evidence="2 9">Belongs to the protein disulfide isomerase family.</text>
</comment>
<evidence type="ECO:0000256" key="5">
    <source>
        <dbReference type="ARBA" id="ARBA00022737"/>
    </source>
</evidence>
<dbReference type="PROSITE" id="PS51352">
    <property type="entry name" value="THIOREDOXIN_2"/>
    <property type="match status" value="2"/>
</dbReference>
<evidence type="ECO:0000313" key="14">
    <source>
        <dbReference type="Proteomes" id="UP000230605"/>
    </source>
</evidence>
<dbReference type="NCBIfam" id="TIGR01126">
    <property type="entry name" value="pdi_dom"/>
    <property type="match status" value="2"/>
</dbReference>
<dbReference type="CDD" id="cd02998">
    <property type="entry name" value="PDI_a_ERp38"/>
    <property type="match status" value="2"/>
</dbReference>
<dbReference type="AlphaFoldDB" id="A0A2G5I2D1"/>
<organism evidence="12 14">
    <name type="scientific">Cercospora beticola</name>
    <name type="common">Sugarbeet leaf spot fungus</name>
    <dbReference type="NCBI Taxonomy" id="122368"/>
    <lineage>
        <taxon>Eukaryota</taxon>
        <taxon>Fungi</taxon>
        <taxon>Dikarya</taxon>
        <taxon>Ascomycota</taxon>
        <taxon>Pezizomycotina</taxon>
        <taxon>Dothideomycetes</taxon>
        <taxon>Dothideomycetidae</taxon>
        <taxon>Mycosphaerellales</taxon>
        <taxon>Mycosphaerellaceae</taxon>
        <taxon>Cercospora</taxon>
    </lineage>
</organism>
<evidence type="ECO:0000259" key="11">
    <source>
        <dbReference type="PROSITE" id="PS51352"/>
    </source>
</evidence>
<comment type="catalytic activity">
    <reaction evidence="1">
        <text>Catalyzes the rearrangement of -S-S- bonds in proteins.</text>
        <dbReference type="EC" id="5.3.4.1"/>
    </reaction>
</comment>
<gene>
    <name evidence="12" type="ORF">CB0940_02462</name>
    <name evidence="13" type="ORF">RHO25_004215</name>
</gene>
<dbReference type="GO" id="GO:0003756">
    <property type="term" value="F:protein disulfide isomerase activity"/>
    <property type="evidence" value="ECO:0007669"/>
    <property type="project" value="UniProtKB-EC"/>
</dbReference>
<keyword evidence="8" id="KW-0676">Redox-active center</keyword>
<dbReference type="InterPro" id="IPR051063">
    <property type="entry name" value="PDI"/>
</dbReference>
<dbReference type="OrthoDB" id="10264505at2759"/>
<keyword evidence="5" id="KW-0677">Repeat</keyword>